<dbReference type="Proteomes" id="UP000286415">
    <property type="component" value="Unassembled WGS sequence"/>
</dbReference>
<dbReference type="OrthoDB" id="10542749at2759"/>
<keyword evidence="2" id="KW-1185">Reference proteome</keyword>
<accession>A0A8T1MGK4</accession>
<sequence>MNFTLTNTLIWLYGSGFAANGDDNDDYDDKFQKSANEARTANECRSGDEFQQCLTQCYTSKAHNEHPKASFYRKMIGSIGGILNIRFRLSSRKEEPYDEKPSGTMEEVIEAGSLIRHSISIIRQRENVHGCIISATT</sequence>
<evidence type="ECO:0000313" key="1">
    <source>
        <dbReference type="EMBL" id="KAG5448098.1"/>
    </source>
</evidence>
<dbReference type="EMBL" id="NIRI02000042">
    <property type="protein sequence ID" value="KAG5448098.1"/>
    <property type="molecule type" value="Genomic_DNA"/>
</dbReference>
<reference evidence="1 2" key="1">
    <citation type="journal article" date="2018" name="Biotechnol. Adv.">
        <title>Improved genomic resources and new bioinformatic workflow for the carcinogenic parasite Clonorchis sinensis: Biotechnological implications.</title>
        <authorList>
            <person name="Wang D."/>
            <person name="Korhonen P.K."/>
            <person name="Gasser R.B."/>
            <person name="Young N.D."/>
        </authorList>
    </citation>
    <scope>NUCLEOTIDE SEQUENCE [LARGE SCALE GENOMIC DNA]</scope>
    <source>
        <strain evidence="1">Cs-k2</strain>
    </source>
</reference>
<reference evidence="1 2" key="2">
    <citation type="journal article" date="2021" name="Genomics">
        <title>High-quality reference genome for Clonorchis sinensis.</title>
        <authorList>
            <person name="Young N.D."/>
            <person name="Stroehlein A.J."/>
            <person name="Kinkar L."/>
            <person name="Wang T."/>
            <person name="Sohn W.M."/>
            <person name="Chang B.C.H."/>
            <person name="Kaur P."/>
            <person name="Weisz D."/>
            <person name="Dudchenko O."/>
            <person name="Aiden E.L."/>
            <person name="Korhonen P.K."/>
            <person name="Gasser R.B."/>
        </authorList>
    </citation>
    <scope>NUCLEOTIDE SEQUENCE [LARGE SCALE GENOMIC DNA]</scope>
    <source>
        <strain evidence="1">Cs-k2</strain>
    </source>
</reference>
<proteinExistence type="predicted"/>
<organism evidence="1 2">
    <name type="scientific">Clonorchis sinensis</name>
    <name type="common">Chinese liver fluke</name>
    <dbReference type="NCBI Taxonomy" id="79923"/>
    <lineage>
        <taxon>Eukaryota</taxon>
        <taxon>Metazoa</taxon>
        <taxon>Spiralia</taxon>
        <taxon>Lophotrochozoa</taxon>
        <taxon>Platyhelminthes</taxon>
        <taxon>Trematoda</taxon>
        <taxon>Digenea</taxon>
        <taxon>Opisthorchiida</taxon>
        <taxon>Opisthorchiata</taxon>
        <taxon>Opisthorchiidae</taxon>
        <taxon>Clonorchis</taxon>
    </lineage>
</organism>
<name>A0A8T1MGK4_CLOSI</name>
<comment type="caution">
    <text evidence="1">The sequence shown here is derived from an EMBL/GenBank/DDBJ whole genome shotgun (WGS) entry which is preliminary data.</text>
</comment>
<evidence type="ECO:0000313" key="2">
    <source>
        <dbReference type="Proteomes" id="UP000286415"/>
    </source>
</evidence>
<gene>
    <name evidence="1" type="ORF">CSKR_111611</name>
</gene>
<protein>
    <submittedName>
        <fullName evidence="1">Uncharacterized protein</fullName>
    </submittedName>
</protein>